<feature type="coiled-coil region" evidence="1">
    <location>
        <begin position="218"/>
        <end position="245"/>
    </location>
</feature>
<evidence type="ECO:0000313" key="4">
    <source>
        <dbReference type="Proteomes" id="UP000214688"/>
    </source>
</evidence>
<dbReference type="Proteomes" id="UP000214688">
    <property type="component" value="Chromosome"/>
</dbReference>
<dbReference type="InterPro" id="IPR010982">
    <property type="entry name" value="Lambda_DNA-bd_dom_sf"/>
</dbReference>
<dbReference type="Pfam" id="PF01381">
    <property type="entry name" value="HTH_3"/>
    <property type="match status" value="1"/>
</dbReference>
<evidence type="ECO:0000259" key="2">
    <source>
        <dbReference type="PROSITE" id="PS50943"/>
    </source>
</evidence>
<feature type="domain" description="HTH cro/C1-type" evidence="2">
    <location>
        <begin position="2"/>
        <end position="47"/>
    </location>
</feature>
<evidence type="ECO:0000313" key="3">
    <source>
        <dbReference type="EMBL" id="ASS76701.1"/>
    </source>
</evidence>
<keyword evidence="4" id="KW-1185">Reference proteome</keyword>
<proteinExistence type="predicted"/>
<reference evidence="3 4" key="1">
    <citation type="journal article" date="2015" name="Int. J. Syst. Evol. Microbiol.">
        <title>Tumebacillus algifaecis sp. nov., isolated from decomposing algal scum.</title>
        <authorList>
            <person name="Wu Y.F."/>
            <person name="Zhang B."/>
            <person name="Xing P."/>
            <person name="Wu Q.L."/>
            <person name="Liu S.J."/>
        </authorList>
    </citation>
    <scope>NUCLEOTIDE SEQUENCE [LARGE SCALE GENOMIC DNA]</scope>
    <source>
        <strain evidence="3 4">THMBR28</strain>
    </source>
</reference>
<dbReference type="AlphaFoldDB" id="A0A223D538"/>
<keyword evidence="1" id="KW-0175">Coiled coil</keyword>
<name>A0A223D538_9BACL</name>
<dbReference type="PANTHER" id="PTHR10098">
    <property type="entry name" value="RAPSYN-RELATED"/>
    <property type="match status" value="1"/>
</dbReference>
<dbReference type="GO" id="GO:0003677">
    <property type="term" value="F:DNA binding"/>
    <property type="evidence" value="ECO:0007669"/>
    <property type="project" value="InterPro"/>
</dbReference>
<gene>
    <name evidence="3" type="ORF">CIG75_18140</name>
</gene>
<accession>A0A223D538</accession>
<evidence type="ECO:0000256" key="1">
    <source>
        <dbReference type="SAM" id="Coils"/>
    </source>
</evidence>
<dbReference type="InterPro" id="IPR001387">
    <property type="entry name" value="Cro/C1-type_HTH"/>
</dbReference>
<dbReference type="SMART" id="SM00028">
    <property type="entry name" value="TPR"/>
    <property type="match status" value="4"/>
</dbReference>
<sequence length="408" mass="45605">MGLTMRDVAGSSLSPTAVNNIEKGKINPTIETVLYLCQVLNLQPEKVLLFHPDYTKTAALLFTRIDDLVDRGEIDEAITLLYDMYWVASDLPDYELPTAEIQYKISQVFAKNGRLDSAMTAMTHAYKLFILTKNYERQVDAVCSLAALAKVKQQLQRAIGTYTTTLELAYRHKLFDRVGRILLEMAYLFMECVEQQETISHCAQAEREFRRIRDADGLAEAQLLRAQALCELGRLQEALEAIEAAYHHFIATGDLPRQAEAARLLGEIHSGLHAYESAAEHYCQALCLAGSAAPDTLHQVLGGLASLALLQQKTEVARNHAQRALSRLQKPKDRSKLYRILAGCDLQAGDIEEYKANMYRAVDALLEAGDPCSAALIQCELADQTDDFELLRDGARKLRRVITSSKRL</sequence>
<dbReference type="PROSITE" id="PS50943">
    <property type="entry name" value="HTH_CROC1"/>
    <property type="match status" value="1"/>
</dbReference>
<protein>
    <recommendedName>
        <fullName evidence="2">HTH cro/C1-type domain-containing protein</fullName>
    </recommendedName>
</protein>
<dbReference type="OrthoDB" id="2379720at2"/>
<dbReference type="InterPro" id="IPR019734">
    <property type="entry name" value="TPR_rpt"/>
</dbReference>
<organism evidence="3 4">
    <name type="scientific">Tumebacillus algifaecis</name>
    <dbReference type="NCBI Taxonomy" id="1214604"/>
    <lineage>
        <taxon>Bacteria</taxon>
        <taxon>Bacillati</taxon>
        <taxon>Bacillota</taxon>
        <taxon>Bacilli</taxon>
        <taxon>Bacillales</taxon>
        <taxon>Alicyclobacillaceae</taxon>
        <taxon>Tumebacillus</taxon>
    </lineage>
</organism>
<dbReference type="KEGG" id="tab:CIG75_18140"/>
<dbReference type="CDD" id="cd00093">
    <property type="entry name" value="HTH_XRE"/>
    <property type="match status" value="1"/>
</dbReference>
<dbReference type="Gene3D" id="1.25.40.10">
    <property type="entry name" value="Tetratricopeptide repeat domain"/>
    <property type="match status" value="2"/>
</dbReference>
<dbReference type="Gene3D" id="1.10.260.40">
    <property type="entry name" value="lambda repressor-like DNA-binding domains"/>
    <property type="match status" value="1"/>
</dbReference>
<dbReference type="SUPFAM" id="SSF48452">
    <property type="entry name" value="TPR-like"/>
    <property type="match status" value="2"/>
</dbReference>
<dbReference type="InterPro" id="IPR011990">
    <property type="entry name" value="TPR-like_helical_dom_sf"/>
</dbReference>
<dbReference type="SUPFAM" id="SSF47413">
    <property type="entry name" value="lambda repressor-like DNA-binding domains"/>
    <property type="match status" value="1"/>
</dbReference>
<dbReference type="EMBL" id="CP022657">
    <property type="protein sequence ID" value="ASS76701.1"/>
    <property type="molecule type" value="Genomic_DNA"/>
</dbReference>